<dbReference type="Proteomes" id="UP001164539">
    <property type="component" value="Chromosome 10"/>
</dbReference>
<proteinExistence type="predicted"/>
<protein>
    <submittedName>
        <fullName evidence="1">Ankyrin repeat family protein</fullName>
    </submittedName>
</protein>
<organism evidence="1 2">
    <name type="scientific">Melia azedarach</name>
    <name type="common">Chinaberry tree</name>
    <dbReference type="NCBI Taxonomy" id="155640"/>
    <lineage>
        <taxon>Eukaryota</taxon>
        <taxon>Viridiplantae</taxon>
        <taxon>Streptophyta</taxon>
        <taxon>Embryophyta</taxon>
        <taxon>Tracheophyta</taxon>
        <taxon>Spermatophyta</taxon>
        <taxon>Magnoliopsida</taxon>
        <taxon>eudicotyledons</taxon>
        <taxon>Gunneridae</taxon>
        <taxon>Pentapetalae</taxon>
        <taxon>rosids</taxon>
        <taxon>malvids</taxon>
        <taxon>Sapindales</taxon>
        <taxon>Meliaceae</taxon>
        <taxon>Melia</taxon>
    </lineage>
</organism>
<name>A0ACC1XCC2_MELAZ</name>
<evidence type="ECO:0000313" key="2">
    <source>
        <dbReference type="Proteomes" id="UP001164539"/>
    </source>
</evidence>
<reference evidence="1 2" key="1">
    <citation type="journal article" date="2023" name="Science">
        <title>Complex scaffold remodeling in plant triterpene biosynthesis.</title>
        <authorList>
            <person name="De La Pena R."/>
            <person name="Hodgson H."/>
            <person name="Liu J.C."/>
            <person name="Stephenson M.J."/>
            <person name="Martin A.C."/>
            <person name="Owen C."/>
            <person name="Harkess A."/>
            <person name="Leebens-Mack J."/>
            <person name="Jimenez L.E."/>
            <person name="Osbourn A."/>
            <person name="Sattely E.S."/>
        </authorList>
    </citation>
    <scope>NUCLEOTIDE SEQUENCE [LARGE SCALE GENOMIC DNA]</scope>
    <source>
        <strain evidence="2">cv. JPN11</strain>
        <tissue evidence="1">Leaf</tissue>
    </source>
</reference>
<keyword evidence="2" id="KW-1185">Reference proteome</keyword>
<dbReference type="EMBL" id="CM051403">
    <property type="protein sequence ID" value="KAJ4708970.1"/>
    <property type="molecule type" value="Genomic_DNA"/>
</dbReference>
<sequence>MERRIYEAAVEGSVESLISLIQEDALVLDRFMVSCYSETPLHIASMLGQVDFVQEILNRKPELAGELDSRRSSPLHLATAKGYLDIVSKLVRINPEMCFARDRDGKNPLHIAAIKGRVDILREFVQVRPQAARVLMDQGDTILHACVRYNQLGAMKLLIQTLADYEFLNSKDNDGNTILHLAAADKQIETIKFLTTSTRIEVNALNANGLAALDALPEGKGDKQDCEMRELLRHAQAMSAKHIHSTTRSGRKTKHSKHQATNQSHHFLTHQDEWLKKKRSTLMVVASLTATMAFQVGVNPPGGLWQDTVKGGDSPHTAGYSIFADNFPDSYCRFLIYNTTGFVASLSIILLLVSGLPFRRRIFMWILMVIMWVAITAIAWTYLISIQVFTPNAESGALISILETVILVWMGLMLTLLLGHTIRLLVRLIKYIRKSVKRWRASSSASASMLMSHSEVSTVDNLNNV</sequence>
<evidence type="ECO:0000313" key="1">
    <source>
        <dbReference type="EMBL" id="KAJ4708970.1"/>
    </source>
</evidence>
<accession>A0ACC1XCC2</accession>
<comment type="caution">
    <text evidence="1">The sequence shown here is derived from an EMBL/GenBank/DDBJ whole genome shotgun (WGS) entry which is preliminary data.</text>
</comment>
<gene>
    <name evidence="1" type="ORF">OWV82_018833</name>
</gene>